<dbReference type="PROSITE" id="PS51257">
    <property type="entry name" value="PROKAR_LIPOPROTEIN"/>
    <property type="match status" value="1"/>
</dbReference>
<organism evidence="5 6">
    <name type="scientific">Actinoplanes octamycinicus</name>
    <dbReference type="NCBI Taxonomy" id="135948"/>
    <lineage>
        <taxon>Bacteria</taxon>
        <taxon>Bacillati</taxon>
        <taxon>Actinomycetota</taxon>
        <taxon>Actinomycetes</taxon>
        <taxon>Micromonosporales</taxon>
        <taxon>Micromonosporaceae</taxon>
        <taxon>Actinoplanes</taxon>
    </lineage>
</organism>
<evidence type="ECO:0000313" key="5">
    <source>
        <dbReference type="EMBL" id="MBB4737317.1"/>
    </source>
</evidence>
<evidence type="ECO:0000313" key="6">
    <source>
        <dbReference type="Proteomes" id="UP000546162"/>
    </source>
</evidence>
<evidence type="ECO:0000256" key="4">
    <source>
        <dbReference type="SAM" id="SignalP"/>
    </source>
</evidence>
<dbReference type="InterPro" id="IPR006059">
    <property type="entry name" value="SBP"/>
</dbReference>
<dbReference type="GO" id="GO:0042956">
    <property type="term" value="P:maltodextrin transmembrane transport"/>
    <property type="evidence" value="ECO:0007669"/>
    <property type="project" value="TreeGrafter"/>
</dbReference>
<dbReference type="GO" id="GO:0055052">
    <property type="term" value="C:ATP-binding cassette (ABC) transporter complex, substrate-binding subunit-containing"/>
    <property type="evidence" value="ECO:0007669"/>
    <property type="project" value="TreeGrafter"/>
</dbReference>
<sequence length="451" mass="47796">MPRRVLLAAATALPLALAGCGESGDDAKDKAQTVGYAADQPPVTLDFWYMPYGGPIQDRAVVQEAEKFHQAHPNITINPVRVQWSDALTRLSTATTSGQGPDVTVLGTTWVGGFSALDALRPYTAAEIAAVGGPGVFAEASWSASHLLGSDKITALPWLTDVRALFYRKDVLAKAGVDPATAFTDWQTFAAALKKIKAADTGVWPLAIGNANNFGIIHDVAPFIWGAGGNLLTDTGDKSLLDSTAALDGVTYYQQLVATYDDPKAMRMESDAVPAAFADGTGAITIDNSQSVGDYLADPDRPGLRNGWGTAPLPAGKAGRFGFLGGSGLAILKAAKHPDAAFAWVKYLTSEESQRRYSVSSGLWPARSAAVHGTRLESDPAYAAFHTMIKSGRMYPSIPAWIVVESIIARDLAELWQANAPLPRPEIQAILTKTSTDIDASLKDPTQTGIK</sequence>
<dbReference type="PANTHER" id="PTHR30061:SF50">
    <property type="entry name" value="MALTOSE_MALTODEXTRIN-BINDING PERIPLASMIC PROTEIN"/>
    <property type="match status" value="1"/>
</dbReference>
<dbReference type="Gene3D" id="3.40.190.10">
    <property type="entry name" value="Periplasmic binding protein-like II"/>
    <property type="match status" value="2"/>
</dbReference>
<dbReference type="AlphaFoldDB" id="A0A7W7GS88"/>
<dbReference type="PANTHER" id="PTHR30061">
    <property type="entry name" value="MALTOSE-BINDING PERIPLASMIC PROTEIN"/>
    <property type="match status" value="1"/>
</dbReference>
<reference evidence="5 6" key="1">
    <citation type="submission" date="2020-08" db="EMBL/GenBank/DDBJ databases">
        <title>Sequencing the genomes of 1000 actinobacteria strains.</title>
        <authorList>
            <person name="Klenk H.-P."/>
        </authorList>
    </citation>
    <scope>NUCLEOTIDE SEQUENCE [LARGE SCALE GENOMIC DNA]</scope>
    <source>
        <strain evidence="5 6">DSM 45809</strain>
    </source>
</reference>
<name>A0A7W7GS88_9ACTN</name>
<evidence type="ECO:0000256" key="1">
    <source>
        <dbReference type="ARBA" id="ARBA00008520"/>
    </source>
</evidence>
<comment type="caution">
    <text evidence="5">The sequence shown here is derived from an EMBL/GenBank/DDBJ whole genome shotgun (WGS) entry which is preliminary data.</text>
</comment>
<keyword evidence="3 4" id="KW-0732">Signal</keyword>
<protein>
    <submittedName>
        <fullName evidence="5">Multiple sugar transport system substrate-binding protein</fullName>
    </submittedName>
</protein>
<dbReference type="GO" id="GO:1901982">
    <property type="term" value="F:maltose binding"/>
    <property type="evidence" value="ECO:0007669"/>
    <property type="project" value="TreeGrafter"/>
</dbReference>
<feature type="signal peptide" evidence="4">
    <location>
        <begin position="1"/>
        <end position="18"/>
    </location>
</feature>
<comment type="similarity">
    <text evidence="1">Belongs to the bacterial solute-binding protein 1 family.</text>
</comment>
<keyword evidence="2" id="KW-0813">Transport</keyword>
<dbReference type="SUPFAM" id="SSF53850">
    <property type="entry name" value="Periplasmic binding protein-like II"/>
    <property type="match status" value="1"/>
</dbReference>
<dbReference type="GO" id="GO:0015768">
    <property type="term" value="P:maltose transport"/>
    <property type="evidence" value="ECO:0007669"/>
    <property type="project" value="TreeGrafter"/>
</dbReference>
<evidence type="ECO:0000256" key="2">
    <source>
        <dbReference type="ARBA" id="ARBA00022448"/>
    </source>
</evidence>
<evidence type="ECO:0000256" key="3">
    <source>
        <dbReference type="ARBA" id="ARBA00022729"/>
    </source>
</evidence>
<keyword evidence="5" id="KW-0762">Sugar transport</keyword>
<gene>
    <name evidence="5" type="ORF">BJY16_000776</name>
</gene>
<accession>A0A7W7GS88</accession>
<proteinExistence type="inferred from homology"/>
<dbReference type="EMBL" id="JACHNB010000001">
    <property type="protein sequence ID" value="MBB4737317.1"/>
    <property type="molecule type" value="Genomic_DNA"/>
</dbReference>
<dbReference type="RefSeq" id="WP_185037742.1">
    <property type="nucleotide sequence ID" value="NZ_BAABFG010000005.1"/>
</dbReference>
<dbReference type="Proteomes" id="UP000546162">
    <property type="component" value="Unassembled WGS sequence"/>
</dbReference>
<feature type="chain" id="PRO_5039147083" evidence="4">
    <location>
        <begin position="19"/>
        <end position="451"/>
    </location>
</feature>
<keyword evidence="6" id="KW-1185">Reference proteome</keyword>
<dbReference type="Pfam" id="PF01547">
    <property type="entry name" value="SBP_bac_1"/>
    <property type="match status" value="1"/>
</dbReference>